<feature type="transmembrane region" description="Helical" evidence="8">
    <location>
        <begin position="57"/>
        <end position="81"/>
    </location>
</feature>
<dbReference type="KEGG" id="ppsr:I6J18_19185"/>
<sequence>MRKLIIPLLALIIFIGESVLANVFSGYLYGGTSFLIPRMTVIFIAFLTIYGSRKTAFMYAFILGLLYDVAYTEILGVYTFAFPVAAYLISKIMKILQSNLLISGLITLLFIAVIEAAVYQLNILLGFTSVDFRDFSLLRLVPTLLLNLVFIVITAYPLRRTIESLRVDSEGE</sequence>
<evidence type="ECO:0000313" key="10">
    <source>
        <dbReference type="Proteomes" id="UP000595254"/>
    </source>
</evidence>
<comment type="subcellular location">
    <subcellularLocation>
        <location evidence="1">Cell membrane</location>
        <topology evidence="1">Multi-pass membrane protein</topology>
    </subcellularLocation>
</comment>
<keyword evidence="7 8" id="KW-0472">Membrane</keyword>
<feature type="transmembrane region" description="Helical" evidence="8">
    <location>
        <begin position="101"/>
        <end position="125"/>
    </location>
</feature>
<dbReference type="Pfam" id="PF04093">
    <property type="entry name" value="MreD"/>
    <property type="match status" value="1"/>
</dbReference>
<dbReference type="GO" id="GO:0008360">
    <property type="term" value="P:regulation of cell shape"/>
    <property type="evidence" value="ECO:0007669"/>
    <property type="project" value="UniProtKB-KW"/>
</dbReference>
<evidence type="ECO:0000256" key="2">
    <source>
        <dbReference type="ARBA" id="ARBA00007776"/>
    </source>
</evidence>
<dbReference type="InterPro" id="IPR007227">
    <property type="entry name" value="Cell_shape_determining_MreD"/>
</dbReference>
<proteinExistence type="inferred from homology"/>
<evidence type="ECO:0000256" key="3">
    <source>
        <dbReference type="ARBA" id="ARBA00022475"/>
    </source>
</evidence>
<dbReference type="RefSeq" id="WP_040376213.1">
    <property type="nucleotide sequence ID" value="NZ_CP068053.1"/>
</dbReference>
<reference evidence="9 10" key="1">
    <citation type="submission" date="2021-01" db="EMBL/GenBank/DDBJ databases">
        <title>FDA dAtabase for Regulatory Grade micrObial Sequences (FDA-ARGOS): Supporting development and validation of Infectious Disease Dx tests.</title>
        <authorList>
            <person name="Nelson B."/>
            <person name="Plummer A."/>
            <person name="Tallon L."/>
            <person name="Sadzewicz L."/>
            <person name="Zhao X."/>
            <person name="Boylan J."/>
            <person name="Ott S."/>
            <person name="Bowen H."/>
            <person name="Vavikolanu K."/>
            <person name="Mehta A."/>
            <person name="Aluvathingal J."/>
            <person name="Nadendla S."/>
            <person name="Myers T."/>
            <person name="Yan Y."/>
            <person name="Sichtig H."/>
        </authorList>
    </citation>
    <scope>NUCLEOTIDE SEQUENCE [LARGE SCALE GENOMIC DNA]</scope>
    <source>
        <strain evidence="9 10">FDAARGOS_1161</strain>
    </source>
</reference>
<accession>A0A974NKP4</accession>
<feature type="transmembrane region" description="Helical" evidence="8">
    <location>
        <begin position="137"/>
        <end position="158"/>
    </location>
</feature>
<keyword evidence="10" id="KW-1185">Reference proteome</keyword>
<keyword evidence="3" id="KW-1003">Cell membrane</keyword>
<name>A0A974NKP4_PERPY</name>
<evidence type="ECO:0000313" key="9">
    <source>
        <dbReference type="EMBL" id="QQS99690.1"/>
    </source>
</evidence>
<feature type="transmembrane region" description="Helical" evidence="8">
    <location>
        <begin position="31"/>
        <end position="50"/>
    </location>
</feature>
<evidence type="ECO:0000256" key="8">
    <source>
        <dbReference type="SAM" id="Phobius"/>
    </source>
</evidence>
<dbReference type="AlphaFoldDB" id="A0A974NKP4"/>
<dbReference type="GO" id="GO:0005886">
    <property type="term" value="C:plasma membrane"/>
    <property type="evidence" value="ECO:0007669"/>
    <property type="project" value="UniProtKB-SubCell"/>
</dbReference>
<protein>
    <submittedName>
        <fullName evidence="9">Rod shape-determining protein MreD</fullName>
    </submittedName>
</protein>
<organism evidence="9 10">
    <name type="scientific">Peribacillus psychrosaccharolyticus</name>
    <name type="common">Bacillus psychrosaccharolyticus</name>
    <dbReference type="NCBI Taxonomy" id="1407"/>
    <lineage>
        <taxon>Bacteria</taxon>
        <taxon>Bacillati</taxon>
        <taxon>Bacillota</taxon>
        <taxon>Bacilli</taxon>
        <taxon>Bacillales</taxon>
        <taxon>Bacillaceae</taxon>
        <taxon>Peribacillus</taxon>
    </lineage>
</organism>
<dbReference type="Proteomes" id="UP000595254">
    <property type="component" value="Chromosome"/>
</dbReference>
<evidence type="ECO:0000256" key="4">
    <source>
        <dbReference type="ARBA" id="ARBA00022692"/>
    </source>
</evidence>
<evidence type="ECO:0000256" key="6">
    <source>
        <dbReference type="ARBA" id="ARBA00022989"/>
    </source>
</evidence>
<comment type="similarity">
    <text evidence="2">Belongs to the MreD family.</text>
</comment>
<keyword evidence="4 8" id="KW-0812">Transmembrane</keyword>
<dbReference type="NCBIfam" id="TIGR03426">
    <property type="entry name" value="shape_MreD"/>
    <property type="match status" value="1"/>
</dbReference>
<keyword evidence="5" id="KW-0133">Cell shape</keyword>
<gene>
    <name evidence="9" type="primary">mreD</name>
    <name evidence="9" type="ORF">I6J18_19185</name>
</gene>
<evidence type="ECO:0000256" key="5">
    <source>
        <dbReference type="ARBA" id="ARBA00022960"/>
    </source>
</evidence>
<dbReference type="EMBL" id="CP068053">
    <property type="protein sequence ID" value="QQS99690.1"/>
    <property type="molecule type" value="Genomic_DNA"/>
</dbReference>
<evidence type="ECO:0000256" key="1">
    <source>
        <dbReference type="ARBA" id="ARBA00004651"/>
    </source>
</evidence>
<keyword evidence="6 8" id="KW-1133">Transmembrane helix</keyword>
<evidence type="ECO:0000256" key="7">
    <source>
        <dbReference type="ARBA" id="ARBA00023136"/>
    </source>
</evidence>